<reference evidence="2 3" key="1">
    <citation type="submission" date="2018-11" db="EMBL/GenBank/DDBJ databases">
        <title>Genomic Encyclopedia of Type Strains, Phase IV (KMG-IV): sequencing the most valuable type-strain genomes for metagenomic binning, comparative biology and taxonomic classification.</title>
        <authorList>
            <person name="Goeker M."/>
        </authorList>
    </citation>
    <scope>NUCLEOTIDE SEQUENCE [LARGE SCALE GENOMIC DNA]</scope>
    <source>
        <strain evidence="2 3">DSM 15985</strain>
    </source>
</reference>
<name>A0AAX1WY62_9BURK</name>
<accession>A0AAX1WY62</accession>
<protein>
    <recommendedName>
        <fullName evidence="4">DUF3149 domain-containing protein</fullName>
    </recommendedName>
</protein>
<dbReference type="AlphaFoldDB" id="A0AAX1WY62"/>
<keyword evidence="3" id="KW-1185">Reference proteome</keyword>
<gene>
    <name evidence="2" type="ORF">EDC60_0091</name>
</gene>
<keyword evidence="1" id="KW-0812">Transmembrane</keyword>
<evidence type="ECO:0000313" key="3">
    <source>
        <dbReference type="Proteomes" id="UP000271868"/>
    </source>
</evidence>
<keyword evidence="1" id="KW-1133">Transmembrane helix</keyword>
<dbReference type="RefSeq" id="WP_162844513.1">
    <property type="nucleotide sequence ID" value="NZ_DAMAHR010000001.1"/>
</dbReference>
<proteinExistence type="predicted"/>
<dbReference type="Proteomes" id="UP000271868">
    <property type="component" value="Unassembled WGS sequence"/>
</dbReference>
<keyword evidence="1" id="KW-0472">Membrane</keyword>
<feature type="transmembrane region" description="Helical" evidence="1">
    <location>
        <begin position="12"/>
        <end position="31"/>
    </location>
</feature>
<evidence type="ECO:0000256" key="1">
    <source>
        <dbReference type="SAM" id="Phobius"/>
    </source>
</evidence>
<sequence length="57" mass="6222">MSLLDAPIWNDPATWIVLGVSLLFIVVGIVMHRIIMKVVRGPAPPTQGHEGPVPPRE</sequence>
<evidence type="ECO:0000313" key="2">
    <source>
        <dbReference type="EMBL" id="ROR50340.1"/>
    </source>
</evidence>
<organism evidence="2 3">
    <name type="scientific">Diaphorobacter nitroreducens</name>
    <dbReference type="NCBI Taxonomy" id="164759"/>
    <lineage>
        <taxon>Bacteria</taxon>
        <taxon>Pseudomonadati</taxon>
        <taxon>Pseudomonadota</taxon>
        <taxon>Betaproteobacteria</taxon>
        <taxon>Burkholderiales</taxon>
        <taxon>Comamonadaceae</taxon>
        <taxon>Diaphorobacter</taxon>
    </lineage>
</organism>
<dbReference type="EMBL" id="RJVL01000001">
    <property type="protein sequence ID" value="ROR50340.1"/>
    <property type="molecule type" value="Genomic_DNA"/>
</dbReference>
<comment type="caution">
    <text evidence="2">The sequence shown here is derived from an EMBL/GenBank/DDBJ whole genome shotgun (WGS) entry which is preliminary data.</text>
</comment>
<evidence type="ECO:0008006" key="4">
    <source>
        <dbReference type="Google" id="ProtNLM"/>
    </source>
</evidence>